<dbReference type="AlphaFoldDB" id="A0A427YGC8"/>
<dbReference type="SMART" id="SM01071">
    <property type="entry name" value="CDC37_N"/>
    <property type="match status" value="1"/>
</dbReference>
<evidence type="ECO:0000256" key="4">
    <source>
        <dbReference type="SAM" id="MobiDB-lite"/>
    </source>
</evidence>
<evidence type="ECO:0000313" key="8">
    <source>
        <dbReference type="Proteomes" id="UP000279259"/>
    </source>
</evidence>
<dbReference type="Pfam" id="PF03234">
    <property type="entry name" value="CDC37_N"/>
    <property type="match status" value="1"/>
</dbReference>
<dbReference type="SMART" id="SM01070">
    <property type="entry name" value="CDC37_M"/>
    <property type="match status" value="1"/>
</dbReference>
<feature type="compositionally biased region" description="Basic and acidic residues" evidence="4">
    <location>
        <begin position="219"/>
        <end position="238"/>
    </location>
</feature>
<evidence type="ECO:0000259" key="5">
    <source>
        <dbReference type="SMART" id="SM01070"/>
    </source>
</evidence>
<dbReference type="GO" id="GO:0051087">
    <property type="term" value="F:protein-folding chaperone binding"/>
    <property type="evidence" value="ECO:0007669"/>
    <property type="project" value="TreeGrafter"/>
</dbReference>
<evidence type="ECO:0000259" key="6">
    <source>
        <dbReference type="SMART" id="SM01071"/>
    </source>
</evidence>
<comment type="similarity">
    <text evidence="2">Belongs to the CDC37 family.</text>
</comment>
<evidence type="ECO:0000256" key="2">
    <source>
        <dbReference type="ARBA" id="ARBA00006222"/>
    </source>
</evidence>
<gene>
    <name evidence="7" type="primary">CDC37_2</name>
    <name evidence="7" type="ORF">EHS25_001463</name>
</gene>
<keyword evidence="8" id="KW-1185">Reference proteome</keyword>
<feature type="domain" description="Cdc37 N-terminal" evidence="6">
    <location>
        <begin position="2"/>
        <end position="215"/>
    </location>
</feature>
<name>A0A427YGC8_9TREE</name>
<evidence type="ECO:0000256" key="1">
    <source>
        <dbReference type="ARBA" id="ARBA00004496"/>
    </source>
</evidence>
<dbReference type="Gene3D" id="1.20.58.610">
    <property type="entry name" value="Cdc37, Hsp90 binding domain"/>
    <property type="match status" value="1"/>
</dbReference>
<reference evidence="7 8" key="1">
    <citation type="submission" date="2018-11" db="EMBL/GenBank/DDBJ databases">
        <title>Genome sequence of Saitozyma podzolica DSM 27192.</title>
        <authorList>
            <person name="Aliyu H."/>
            <person name="Gorte O."/>
            <person name="Ochsenreither K."/>
        </authorList>
    </citation>
    <scope>NUCLEOTIDE SEQUENCE [LARGE SCALE GENOMIC DNA]</scope>
    <source>
        <strain evidence="7 8">DSM 27192</strain>
    </source>
</reference>
<keyword evidence="3" id="KW-0963">Cytoplasm</keyword>
<dbReference type="InterPro" id="IPR004918">
    <property type="entry name" value="Cdc37"/>
</dbReference>
<dbReference type="PANTHER" id="PTHR12800:SF4">
    <property type="entry name" value="HSP90 CO-CHAPERONE CDC37"/>
    <property type="match status" value="1"/>
</dbReference>
<accession>A0A427YGC8</accession>
<feature type="region of interest" description="Disordered" evidence="4">
    <location>
        <begin position="186"/>
        <end position="250"/>
    </location>
</feature>
<dbReference type="EMBL" id="RSCD01000011">
    <property type="protein sequence ID" value="RSH90130.1"/>
    <property type="molecule type" value="Genomic_DNA"/>
</dbReference>
<comment type="caution">
    <text evidence="7">The sequence shown here is derived from an EMBL/GenBank/DDBJ whole genome shotgun (WGS) entry which is preliminary data.</text>
</comment>
<evidence type="ECO:0000256" key="3">
    <source>
        <dbReference type="ARBA" id="ARBA00022490"/>
    </source>
</evidence>
<dbReference type="InterPro" id="IPR013855">
    <property type="entry name" value="Cdc37_N_dom"/>
</dbReference>
<dbReference type="GO" id="GO:0005737">
    <property type="term" value="C:cytoplasm"/>
    <property type="evidence" value="ECO:0007669"/>
    <property type="project" value="UniProtKB-SubCell"/>
</dbReference>
<organism evidence="7 8">
    <name type="scientific">Saitozyma podzolica</name>
    <dbReference type="NCBI Taxonomy" id="1890683"/>
    <lineage>
        <taxon>Eukaryota</taxon>
        <taxon>Fungi</taxon>
        <taxon>Dikarya</taxon>
        <taxon>Basidiomycota</taxon>
        <taxon>Agaricomycotina</taxon>
        <taxon>Tremellomycetes</taxon>
        <taxon>Tremellales</taxon>
        <taxon>Trimorphomycetaceae</taxon>
        <taxon>Saitozyma</taxon>
    </lineage>
</organism>
<dbReference type="GO" id="GO:0050821">
    <property type="term" value="P:protein stabilization"/>
    <property type="evidence" value="ECO:0007669"/>
    <property type="project" value="TreeGrafter"/>
</dbReference>
<dbReference type="GO" id="GO:0031072">
    <property type="term" value="F:heat shock protein binding"/>
    <property type="evidence" value="ECO:0007669"/>
    <property type="project" value="TreeGrafter"/>
</dbReference>
<dbReference type="SUPFAM" id="SSF101391">
    <property type="entry name" value="Hsp90 co-chaperone CDC37"/>
    <property type="match status" value="1"/>
</dbReference>
<evidence type="ECO:0000313" key="7">
    <source>
        <dbReference type="EMBL" id="RSH90130.1"/>
    </source>
</evidence>
<feature type="compositionally biased region" description="Basic and acidic residues" evidence="4">
    <location>
        <begin position="186"/>
        <end position="210"/>
    </location>
</feature>
<dbReference type="PANTHER" id="PTHR12800">
    <property type="entry name" value="CDC37-RELATED"/>
    <property type="match status" value="1"/>
</dbReference>
<dbReference type="OrthoDB" id="440202at2759"/>
<dbReference type="Pfam" id="PF08565">
    <property type="entry name" value="CDC37_M"/>
    <property type="match status" value="1"/>
</dbReference>
<sequence>MPLNYSKWDMLELSDDSDIEEHPNVDKKSMIRWKQRDIHEKREARKLKITQLHSEIELNKVLRPRIQSVTKGVEENGVAHYRAVQRRLKEQPSPDKPNTGAPNQPTYDMMLGQLLGDVWKEAAYLVDGAKVQGAAVMWEGKKVDDKTPELDWASEATVPESKASRMAEELRKRLDWHIAELDRRDKEVQKEIEQEEAEQKKRITSEDIREGWSSSSVSKAKEGPLDKPKPKQKEKEETIEPAAIAPQDDADLGPLTPSARAFAQIPVGDFEKSYAFIQKDSSVLTEATHDSLLAEAFEAERKGDKALAKRAVHQALLINYCRQLGKDGVGLFFQK</sequence>
<dbReference type="GO" id="GO:0019901">
    <property type="term" value="F:protein kinase binding"/>
    <property type="evidence" value="ECO:0007669"/>
    <property type="project" value="InterPro"/>
</dbReference>
<comment type="subcellular location">
    <subcellularLocation>
        <location evidence="1">Cytoplasm</location>
    </subcellularLocation>
</comment>
<dbReference type="InterPro" id="IPR013874">
    <property type="entry name" value="Cdc37_Hsp90-bd"/>
</dbReference>
<dbReference type="STRING" id="1890683.A0A427YGC8"/>
<proteinExistence type="inferred from homology"/>
<dbReference type="GO" id="GO:0006457">
    <property type="term" value="P:protein folding"/>
    <property type="evidence" value="ECO:0007669"/>
    <property type="project" value="TreeGrafter"/>
</dbReference>
<dbReference type="InterPro" id="IPR038189">
    <property type="entry name" value="Cdc37_Hsp90-bd_sf"/>
</dbReference>
<dbReference type="Proteomes" id="UP000279259">
    <property type="component" value="Unassembled WGS sequence"/>
</dbReference>
<dbReference type="GO" id="GO:0051082">
    <property type="term" value="F:unfolded protein binding"/>
    <property type="evidence" value="ECO:0007669"/>
    <property type="project" value="TreeGrafter"/>
</dbReference>
<protein>
    <submittedName>
        <fullName evidence="7">Hsp90 co-chaperone Cdc37</fullName>
    </submittedName>
</protein>
<feature type="domain" description="Cdc37 Hsp90 binding" evidence="5">
    <location>
        <begin position="218"/>
        <end position="335"/>
    </location>
</feature>